<keyword evidence="6 10" id="KW-1133">Transmembrane helix</keyword>
<dbReference type="GO" id="GO:0005886">
    <property type="term" value="C:plasma membrane"/>
    <property type="evidence" value="ECO:0007669"/>
    <property type="project" value="UniProtKB-SubCell"/>
</dbReference>
<keyword evidence="4 10" id="KW-0812">Transmembrane</keyword>
<evidence type="ECO:0000313" key="11">
    <source>
        <dbReference type="EMBL" id="MBC1172683.1"/>
    </source>
</evidence>
<dbReference type="PANTHER" id="PTHR21137:SF35">
    <property type="entry name" value="ODORANT RECEPTOR 19A-RELATED"/>
    <property type="match status" value="1"/>
</dbReference>
<dbReference type="PANTHER" id="PTHR21137">
    <property type="entry name" value="ODORANT RECEPTOR"/>
    <property type="match status" value="1"/>
</dbReference>
<dbReference type="VEuPathDB" id="VectorBase:LLONM1_008697"/>
<name>A0A7G3AMH9_LUTLO</name>
<keyword evidence="9 10" id="KW-0807">Transducer</keyword>
<evidence type="ECO:0000256" key="6">
    <source>
        <dbReference type="ARBA" id="ARBA00022989"/>
    </source>
</evidence>
<evidence type="ECO:0000256" key="4">
    <source>
        <dbReference type="ARBA" id="ARBA00022692"/>
    </source>
</evidence>
<evidence type="ECO:0000256" key="7">
    <source>
        <dbReference type="ARBA" id="ARBA00023136"/>
    </source>
</evidence>
<dbReference type="InterPro" id="IPR004117">
    <property type="entry name" value="7tm6_olfct_rcpt"/>
</dbReference>
<evidence type="ECO:0000256" key="8">
    <source>
        <dbReference type="ARBA" id="ARBA00023170"/>
    </source>
</evidence>
<evidence type="ECO:0000256" key="2">
    <source>
        <dbReference type="ARBA" id="ARBA00022475"/>
    </source>
</evidence>
<comment type="subcellular location">
    <subcellularLocation>
        <location evidence="1 10">Cell membrane</location>
        <topology evidence="1 10">Multi-pass membrane protein</topology>
    </subcellularLocation>
</comment>
<comment type="caution">
    <text evidence="10">Lacks conserved residue(s) required for the propagation of feature annotation.</text>
</comment>
<feature type="transmembrane region" description="Helical" evidence="10">
    <location>
        <begin position="66"/>
        <end position="84"/>
    </location>
</feature>
<keyword evidence="2" id="KW-1003">Cell membrane</keyword>
<dbReference type="AlphaFoldDB" id="A0A7G3AMH9"/>
<evidence type="ECO:0000256" key="5">
    <source>
        <dbReference type="ARBA" id="ARBA00022725"/>
    </source>
</evidence>
<evidence type="ECO:0000256" key="1">
    <source>
        <dbReference type="ARBA" id="ARBA00004651"/>
    </source>
</evidence>
<keyword evidence="3 10" id="KW-0716">Sensory transduction</keyword>
<feature type="transmembrane region" description="Helical" evidence="10">
    <location>
        <begin position="33"/>
        <end position="54"/>
    </location>
</feature>
<feature type="transmembrane region" description="Helical" evidence="10">
    <location>
        <begin position="342"/>
        <end position="369"/>
    </location>
</feature>
<sequence length="381" mass="44895">MFLKNLTFEKFFDVLKLCVSARTLRRPRGYIRINIFFIVLTIIFIFVIASVICYIKRSIYDDNAKFILFVLAVCCILGYSKIILKNFASVPFYAEYQRLMDWIEELQQIEDDNEIIRKIFKEELTKAMKYSLMCFEGYFWLFIVCSSSAECIPVFEKDTTMFIPYLDVKSYKWIHHICDALSFFGAGTWNVFADSGAVIIGIYIIFFMRIIKRMIELLNQDGIMEKYPDLLIRILRKHVEMIEVLNIFNESVKMLSFIQIFMSTGLLLMFIMIIQVQKNSFMNYVILVGVTDQLGLLCIFGEIIRTESESIFTSLYLTKWYDLSVRNQKILLIMMMNSYKPFGLKAAGMIDVTFMTFVQVITIFLKLIFQKFLFYFFVSDP</sequence>
<keyword evidence="5 10" id="KW-0552">Olfaction</keyword>
<organism evidence="11">
    <name type="scientific">Lutzomyia longipalpis</name>
    <name type="common">Sand fly</name>
    <dbReference type="NCBI Taxonomy" id="7200"/>
    <lineage>
        <taxon>Eukaryota</taxon>
        <taxon>Metazoa</taxon>
        <taxon>Ecdysozoa</taxon>
        <taxon>Arthropoda</taxon>
        <taxon>Hexapoda</taxon>
        <taxon>Insecta</taxon>
        <taxon>Pterygota</taxon>
        <taxon>Neoptera</taxon>
        <taxon>Endopterygota</taxon>
        <taxon>Diptera</taxon>
        <taxon>Nematocera</taxon>
        <taxon>Psychodoidea</taxon>
        <taxon>Psychodidae</taxon>
        <taxon>Lutzomyia</taxon>
        <taxon>Lutzomyia</taxon>
    </lineage>
</organism>
<keyword evidence="7 10" id="KW-0472">Membrane</keyword>
<dbReference type="GO" id="GO:0005549">
    <property type="term" value="F:odorant binding"/>
    <property type="evidence" value="ECO:0007669"/>
    <property type="project" value="InterPro"/>
</dbReference>
<feature type="transmembrane region" description="Helical" evidence="10">
    <location>
        <begin position="191"/>
        <end position="211"/>
    </location>
</feature>
<comment type="similarity">
    <text evidence="10">Belongs to the insect chemoreceptor superfamily. Heteromeric odorant receptor channel (TC 1.A.69) family.</text>
</comment>
<dbReference type="GO" id="GO:0007165">
    <property type="term" value="P:signal transduction"/>
    <property type="evidence" value="ECO:0007669"/>
    <property type="project" value="UniProtKB-KW"/>
</dbReference>
<dbReference type="GO" id="GO:0004984">
    <property type="term" value="F:olfactory receptor activity"/>
    <property type="evidence" value="ECO:0007669"/>
    <property type="project" value="InterPro"/>
</dbReference>
<accession>A0A7G3AMH9</accession>
<evidence type="ECO:0000256" key="10">
    <source>
        <dbReference type="RuleBase" id="RU351113"/>
    </source>
</evidence>
<protein>
    <recommendedName>
        <fullName evidence="10">Odorant receptor</fullName>
    </recommendedName>
</protein>
<keyword evidence="8 10" id="KW-0675">Receptor</keyword>
<proteinExistence type="inferred from homology"/>
<evidence type="ECO:0000256" key="9">
    <source>
        <dbReference type="ARBA" id="ARBA00023224"/>
    </source>
</evidence>
<evidence type="ECO:0000256" key="3">
    <source>
        <dbReference type="ARBA" id="ARBA00022606"/>
    </source>
</evidence>
<dbReference type="EMBL" id="GITU01003980">
    <property type="protein sequence ID" value="MBC1172683.1"/>
    <property type="molecule type" value="Transcribed_RNA"/>
</dbReference>
<reference evidence="11" key="1">
    <citation type="journal article" date="2020" name="BMC">
        <title>Leishmania infection induces a limited differential gene expression in the sand fly midgut.</title>
        <authorList>
            <person name="Coutinho-Abreu I.V."/>
            <person name="Serafim T.D."/>
            <person name="Meneses C."/>
            <person name="Kamhawi S."/>
            <person name="Oliveira F."/>
            <person name="Valenzuela J.G."/>
        </authorList>
    </citation>
    <scope>NUCLEOTIDE SEQUENCE</scope>
    <source>
        <strain evidence="11">Jacobina</strain>
        <tissue evidence="11">Midgut</tissue>
    </source>
</reference>
<feature type="transmembrane region" description="Helical" evidence="10">
    <location>
        <begin position="255"/>
        <end position="275"/>
    </location>
</feature>
<dbReference type="Pfam" id="PF02949">
    <property type="entry name" value="7tm_6"/>
    <property type="match status" value="1"/>
</dbReference>